<organism evidence="1 2">
    <name type="scientific">Streptomyces broussonetiae</name>
    <dbReference type="NCBI Taxonomy" id="2686304"/>
    <lineage>
        <taxon>Bacteria</taxon>
        <taxon>Bacillati</taxon>
        <taxon>Actinomycetota</taxon>
        <taxon>Actinomycetes</taxon>
        <taxon>Kitasatosporales</taxon>
        <taxon>Streptomycetaceae</taxon>
        <taxon>Streptomyces</taxon>
    </lineage>
</organism>
<dbReference type="KEGG" id="sbro:GQF42_44060"/>
<dbReference type="AlphaFoldDB" id="A0A6I6NGC2"/>
<dbReference type="EMBL" id="CP047020">
    <property type="protein sequence ID" value="QHA09240.1"/>
    <property type="molecule type" value="Genomic_DNA"/>
</dbReference>
<dbReference type="RefSeq" id="WP_158929449.1">
    <property type="nucleotide sequence ID" value="NZ_CP047020.1"/>
</dbReference>
<protein>
    <submittedName>
        <fullName evidence="1">Uncharacterized protein</fullName>
    </submittedName>
</protein>
<evidence type="ECO:0000313" key="1">
    <source>
        <dbReference type="EMBL" id="QHA09240.1"/>
    </source>
</evidence>
<name>A0A6I6NGC2_9ACTN</name>
<evidence type="ECO:0000313" key="2">
    <source>
        <dbReference type="Proteomes" id="UP000436138"/>
    </source>
</evidence>
<gene>
    <name evidence="1" type="ORF">GQF42_44060</name>
</gene>
<reference evidence="1 2" key="1">
    <citation type="submission" date="2019-12" db="EMBL/GenBank/DDBJ databases">
        <title>Streptomyces sp. strain T44 isolated from rhizosphere soil of Broussonetia papyrifera.</title>
        <authorList>
            <person name="Mo P."/>
        </authorList>
    </citation>
    <scope>NUCLEOTIDE SEQUENCE [LARGE SCALE GENOMIC DNA]</scope>
    <source>
        <strain evidence="1 2">T44</strain>
    </source>
</reference>
<proteinExistence type="predicted"/>
<accession>A0A6I6NGC2</accession>
<sequence length="136" mass="14637">MGHPVWERVAVLCAQLSDRPQLRRIIEDGGGGAELASLLEAIGSADDPRPERIADLVDEIERVLRSVGLGSLSTRSFLTPTAESTLPPGMTARPTTVGWTCPLARCPRVVLPEETAGSPACVAGDSRMRPYRIHPR</sequence>
<keyword evidence="2" id="KW-1185">Reference proteome</keyword>
<dbReference type="Proteomes" id="UP000436138">
    <property type="component" value="Chromosome"/>
</dbReference>